<dbReference type="SUPFAM" id="SSF55729">
    <property type="entry name" value="Acyl-CoA N-acyltransferases (Nat)"/>
    <property type="match status" value="1"/>
</dbReference>
<accession>A0ABY8V3K5</accession>
<dbReference type="RefSeq" id="WP_284582877.1">
    <property type="nucleotide sequence ID" value="NZ_CP106831.1"/>
</dbReference>
<dbReference type="InterPro" id="IPR016181">
    <property type="entry name" value="Acyl_CoA_acyltransferase"/>
</dbReference>
<protein>
    <submittedName>
        <fullName evidence="2">GNAT family N-acetyltransferase</fullName>
    </submittedName>
</protein>
<evidence type="ECO:0000259" key="1">
    <source>
        <dbReference type="PROSITE" id="PS51186"/>
    </source>
</evidence>
<reference evidence="2 3" key="1">
    <citation type="submission" date="2022-09" db="EMBL/GenBank/DDBJ databases">
        <title>Whole genome sequencing analysis of tet(X)-positive Empedobacter falsenii YWS9-3.</title>
        <authorList>
            <person name="Chen C."/>
            <person name="Lv Y.-L."/>
        </authorList>
    </citation>
    <scope>NUCLEOTIDE SEQUENCE [LARGE SCALE GENOMIC DNA]</scope>
    <source>
        <strain evidence="2 3">YWS9-3_T</strain>
    </source>
</reference>
<evidence type="ECO:0000313" key="2">
    <source>
        <dbReference type="EMBL" id="WIH96239.1"/>
    </source>
</evidence>
<dbReference type="Gene3D" id="3.40.630.30">
    <property type="match status" value="1"/>
</dbReference>
<dbReference type="PANTHER" id="PTHR43415">
    <property type="entry name" value="SPERMIDINE N(1)-ACETYLTRANSFERASE"/>
    <property type="match status" value="1"/>
</dbReference>
<dbReference type="CDD" id="cd04301">
    <property type="entry name" value="NAT_SF"/>
    <property type="match status" value="1"/>
</dbReference>
<dbReference type="PANTHER" id="PTHR43415:SF3">
    <property type="entry name" value="GNAT-FAMILY ACETYLTRANSFERASE"/>
    <property type="match status" value="1"/>
</dbReference>
<sequence length="179" mass="21216">MKIIPSKFAKEDIETRVSWINNPLIHQTMFFDLPASVKNTEKWFDNNIGRDNRIDFSFKNEGGELIAMGGFTGISEIHKNAEFYIMVNPEMHGQGIGKKVSIWMYNYAFSQLNLHKIYLYTNDDNISAYSIYEKAGFRLEGVLREHKWKNSSFQNRRFYGLLKSEWEVLEWKVEYYDEL</sequence>
<evidence type="ECO:0000313" key="3">
    <source>
        <dbReference type="Proteomes" id="UP001223501"/>
    </source>
</evidence>
<dbReference type="EMBL" id="CP106831">
    <property type="protein sequence ID" value="WIH96239.1"/>
    <property type="molecule type" value="Genomic_DNA"/>
</dbReference>
<keyword evidence="3" id="KW-1185">Reference proteome</keyword>
<dbReference type="Proteomes" id="UP001223501">
    <property type="component" value="Chromosome"/>
</dbReference>
<dbReference type="Pfam" id="PF13302">
    <property type="entry name" value="Acetyltransf_3"/>
    <property type="match status" value="1"/>
</dbReference>
<gene>
    <name evidence="2" type="ORF">OBA43_08065</name>
</gene>
<organism evidence="2 3">
    <name type="scientific">Empedobacter falsenii</name>
    <dbReference type="NCBI Taxonomy" id="343874"/>
    <lineage>
        <taxon>Bacteria</taxon>
        <taxon>Pseudomonadati</taxon>
        <taxon>Bacteroidota</taxon>
        <taxon>Flavobacteriia</taxon>
        <taxon>Flavobacteriales</taxon>
        <taxon>Weeksellaceae</taxon>
        <taxon>Empedobacter</taxon>
    </lineage>
</organism>
<dbReference type="PROSITE" id="PS51186">
    <property type="entry name" value="GNAT"/>
    <property type="match status" value="1"/>
</dbReference>
<feature type="domain" description="N-acetyltransferase" evidence="1">
    <location>
        <begin position="1"/>
        <end position="160"/>
    </location>
</feature>
<proteinExistence type="predicted"/>
<dbReference type="InterPro" id="IPR000182">
    <property type="entry name" value="GNAT_dom"/>
</dbReference>
<name>A0ABY8V3K5_9FLAO</name>